<dbReference type="InterPro" id="IPR006464">
    <property type="entry name" value="AcTrfase_RimI/Ard1"/>
</dbReference>
<dbReference type="PROSITE" id="PS51186">
    <property type="entry name" value="GNAT"/>
    <property type="match status" value="1"/>
</dbReference>
<keyword evidence="8" id="KW-1185">Reference proteome</keyword>
<evidence type="ECO:0000256" key="4">
    <source>
        <dbReference type="ARBA" id="ARBA00023315"/>
    </source>
</evidence>
<accession>A0A975FNM7</accession>
<keyword evidence="7" id="KW-0689">Ribosomal protein</keyword>
<keyword evidence="7" id="KW-0687">Ribonucleoprotein</keyword>
<dbReference type="AlphaFoldDB" id="A0A975FNM7"/>
<evidence type="ECO:0000256" key="5">
    <source>
        <dbReference type="SAM" id="MobiDB-lite"/>
    </source>
</evidence>
<dbReference type="InterPro" id="IPR050680">
    <property type="entry name" value="YpeA/RimI_acetyltransf"/>
</dbReference>
<evidence type="ECO:0000313" key="8">
    <source>
        <dbReference type="Proteomes" id="UP000671914"/>
    </source>
</evidence>
<dbReference type="GO" id="GO:0005840">
    <property type="term" value="C:ribosome"/>
    <property type="evidence" value="ECO:0007669"/>
    <property type="project" value="UniProtKB-KW"/>
</dbReference>
<dbReference type="SUPFAM" id="SSF55729">
    <property type="entry name" value="Acyl-CoA N-acyltransferases (Nat)"/>
    <property type="match status" value="1"/>
</dbReference>
<evidence type="ECO:0000256" key="3">
    <source>
        <dbReference type="ARBA" id="ARBA00022679"/>
    </source>
</evidence>
<keyword evidence="3" id="KW-0808">Transferase</keyword>
<organism evidence="7 8">
    <name type="scientific">Agromyces archimandritae</name>
    <dbReference type="NCBI Taxonomy" id="2781962"/>
    <lineage>
        <taxon>Bacteria</taxon>
        <taxon>Bacillati</taxon>
        <taxon>Actinomycetota</taxon>
        <taxon>Actinomycetes</taxon>
        <taxon>Micrococcales</taxon>
        <taxon>Microbacteriaceae</taxon>
        <taxon>Agromyces</taxon>
    </lineage>
</organism>
<comment type="similarity">
    <text evidence="1">Belongs to the acetyltransferase family. RimI subfamily.</text>
</comment>
<dbReference type="PANTHER" id="PTHR43420:SF44">
    <property type="entry name" value="ACETYLTRANSFERASE YPEA"/>
    <property type="match status" value="1"/>
</dbReference>
<dbReference type="PANTHER" id="PTHR43420">
    <property type="entry name" value="ACETYLTRANSFERASE"/>
    <property type="match status" value="1"/>
</dbReference>
<dbReference type="InterPro" id="IPR000182">
    <property type="entry name" value="GNAT_dom"/>
</dbReference>
<dbReference type="EMBL" id="CP071696">
    <property type="protein sequence ID" value="QTX05454.1"/>
    <property type="molecule type" value="Genomic_DNA"/>
</dbReference>
<keyword evidence="4" id="KW-0012">Acyltransferase</keyword>
<evidence type="ECO:0000256" key="1">
    <source>
        <dbReference type="ARBA" id="ARBA00005395"/>
    </source>
</evidence>
<evidence type="ECO:0000259" key="6">
    <source>
        <dbReference type="PROSITE" id="PS51186"/>
    </source>
</evidence>
<dbReference type="Proteomes" id="UP000671914">
    <property type="component" value="Chromosome"/>
</dbReference>
<keyword evidence="2" id="KW-0963">Cytoplasm</keyword>
<sequence length="181" mass="19778">MSVLMRIAAASDLDAIMDLEQATFEADAWSQASMLREIEDPNTRYLVAVDDQHGTLFAYGGVLAPPGAPQADIQTIAVAPASRSRGLGRGLMHQLIAEARRRGAQEVFLEVRADNPVAQALYDSLGFERISVRKRYYRGGIDAIIMRLEIPDPETRPAGTVDPGAPRHVGPVGGDRTERRR</sequence>
<dbReference type="GO" id="GO:0008080">
    <property type="term" value="F:N-acetyltransferase activity"/>
    <property type="evidence" value="ECO:0007669"/>
    <property type="project" value="InterPro"/>
</dbReference>
<dbReference type="NCBIfam" id="TIGR01575">
    <property type="entry name" value="rimI"/>
    <property type="match status" value="1"/>
</dbReference>
<feature type="domain" description="N-acetyltransferase" evidence="6">
    <location>
        <begin position="3"/>
        <end position="151"/>
    </location>
</feature>
<evidence type="ECO:0000256" key="2">
    <source>
        <dbReference type="ARBA" id="ARBA00022490"/>
    </source>
</evidence>
<dbReference type="InterPro" id="IPR016181">
    <property type="entry name" value="Acyl_CoA_acyltransferase"/>
</dbReference>
<dbReference type="RefSeq" id="WP_210900311.1">
    <property type="nucleotide sequence ID" value="NZ_CP071696.1"/>
</dbReference>
<dbReference type="Gene3D" id="3.40.630.30">
    <property type="match status" value="1"/>
</dbReference>
<dbReference type="KEGG" id="aarc:G127AT_04355"/>
<proteinExistence type="inferred from homology"/>
<evidence type="ECO:0000313" key="7">
    <source>
        <dbReference type="EMBL" id="QTX05454.1"/>
    </source>
</evidence>
<protein>
    <submittedName>
        <fullName evidence="7">Ribosomal protein S18-alanine N-acetyltransferase</fullName>
    </submittedName>
</protein>
<gene>
    <name evidence="7" type="primary">rimI</name>
    <name evidence="7" type="ORF">G127AT_04355</name>
</gene>
<reference evidence="7" key="1">
    <citation type="submission" date="2021-03" db="EMBL/GenBank/DDBJ databases">
        <title>Agromyces archimandritus sp. nov., isolated from the cockroach Archimandrita tessellata.</title>
        <authorList>
            <person name="Guzman J."/>
            <person name="Ortuzar M."/>
            <person name="Poehlein A."/>
            <person name="Daniel R."/>
            <person name="Trujillo M."/>
            <person name="Vilcinskas A."/>
        </authorList>
    </citation>
    <scope>NUCLEOTIDE SEQUENCE</scope>
    <source>
        <strain evidence="7">G127AT</strain>
    </source>
</reference>
<dbReference type="CDD" id="cd04301">
    <property type="entry name" value="NAT_SF"/>
    <property type="match status" value="1"/>
</dbReference>
<dbReference type="Pfam" id="PF00583">
    <property type="entry name" value="Acetyltransf_1"/>
    <property type="match status" value="1"/>
</dbReference>
<feature type="region of interest" description="Disordered" evidence="5">
    <location>
        <begin position="152"/>
        <end position="181"/>
    </location>
</feature>
<name>A0A975FNM7_9MICO</name>